<proteinExistence type="inferred from homology"/>
<dbReference type="AlphaFoldDB" id="A0AB39YN66"/>
<evidence type="ECO:0000256" key="2">
    <source>
        <dbReference type="ARBA" id="ARBA00008520"/>
    </source>
</evidence>
<evidence type="ECO:0000313" key="6">
    <source>
        <dbReference type="EMBL" id="XDV71311.1"/>
    </source>
</evidence>
<sequence>MSMTFSRRNLLKASSLAVAVGFVGSSISACSTGPTGSTSGGNTVKLPTFKDFSAVKPDLVSAKEGMPGFLKYPAKPVASVSKTPLSGGSVTALTYSFDPVAPGLDSNPLWQAVNESLGGKLDIVYTPYADYGQKFATTIAGGSLPDLVAVRQPVQQLPALLQSKFVDLTDHLSGDAVLEYPNLAGLPTVSWAESVVNNRIWGVPMPRPAIGAAVIVRQDLFDKYSVTTAPKDFKEFKEVLVGLTNDREGRWALGDFVGAFDFLRSTHGIPGPWIEKDGKLTSEYELPEYEQSLAQTRELVELGVMHPNMVGSSNTQRNDWFLNGAAPIAAIGFTGWSKYTQWGKAVPGFKFTGMLPFSNDGTVKPAHMGAAVAPHFTAITKADEPRVKELLRVLDWLAAPFGSAEYTLRNFGVEGKTFALEGTNPVVNSAGQNQKLVPFKYVTDSSQVIFQPLDEGDAKRQFEYQEQALALVTPDPLAGLYSETEAAKSSQLASKAAEVRADIILGRKPVSAWKDFVTTWKADGGDKIRDEFQKGLEEKKV</sequence>
<reference evidence="6" key="1">
    <citation type="submission" date="2024-07" db="EMBL/GenBank/DDBJ databases">
        <authorList>
            <person name="Li J."/>
            <person name="Wei H."/>
            <person name="Ma J."/>
        </authorList>
    </citation>
    <scope>NUCLEOTIDE SEQUENCE</scope>
    <source>
        <strain evidence="6">AMU7</strain>
    </source>
</reference>
<dbReference type="PROSITE" id="PS51318">
    <property type="entry name" value="TAT"/>
    <property type="match status" value="1"/>
</dbReference>
<dbReference type="PROSITE" id="PS51257">
    <property type="entry name" value="PROKAR_LIPOPROTEIN"/>
    <property type="match status" value="1"/>
</dbReference>
<keyword evidence="4 5" id="KW-0732">Signal</keyword>
<protein>
    <submittedName>
        <fullName evidence="6">Extracellular solute-binding protein</fullName>
    </submittedName>
</protein>
<evidence type="ECO:0000256" key="4">
    <source>
        <dbReference type="ARBA" id="ARBA00022729"/>
    </source>
</evidence>
<dbReference type="RefSeq" id="WP_369745446.1">
    <property type="nucleotide sequence ID" value="NZ_CP165735.1"/>
</dbReference>
<evidence type="ECO:0000256" key="1">
    <source>
        <dbReference type="ARBA" id="ARBA00004196"/>
    </source>
</evidence>
<organism evidence="6">
    <name type="scientific">Paenarthrobacter sp. AMU7</name>
    <dbReference type="NCBI Taxonomy" id="3162492"/>
    <lineage>
        <taxon>Bacteria</taxon>
        <taxon>Bacillati</taxon>
        <taxon>Actinomycetota</taxon>
        <taxon>Actinomycetes</taxon>
        <taxon>Micrococcales</taxon>
        <taxon>Micrococcaceae</taxon>
        <taxon>Paenarthrobacter</taxon>
    </lineage>
</organism>
<dbReference type="EMBL" id="CP165735">
    <property type="protein sequence ID" value="XDV71311.1"/>
    <property type="molecule type" value="Genomic_DNA"/>
</dbReference>
<gene>
    <name evidence="6" type="ORF">ABQM86_20515</name>
</gene>
<keyword evidence="3" id="KW-0813">Transport</keyword>
<dbReference type="GO" id="GO:0030313">
    <property type="term" value="C:cell envelope"/>
    <property type="evidence" value="ECO:0007669"/>
    <property type="project" value="UniProtKB-SubCell"/>
</dbReference>
<name>A0AB39YN66_9MICC</name>
<dbReference type="Pfam" id="PF01547">
    <property type="entry name" value="SBP_bac_1"/>
    <property type="match status" value="1"/>
</dbReference>
<dbReference type="InterPro" id="IPR050490">
    <property type="entry name" value="Bact_solute-bd_prot1"/>
</dbReference>
<evidence type="ECO:0000256" key="3">
    <source>
        <dbReference type="ARBA" id="ARBA00022448"/>
    </source>
</evidence>
<evidence type="ECO:0000256" key="5">
    <source>
        <dbReference type="SAM" id="SignalP"/>
    </source>
</evidence>
<dbReference type="SUPFAM" id="SSF53850">
    <property type="entry name" value="Periplasmic binding protein-like II"/>
    <property type="match status" value="1"/>
</dbReference>
<feature type="chain" id="PRO_5044330244" evidence="5">
    <location>
        <begin position="30"/>
        <end position="541"/>
    </location>
</feature>
<dbReference type="PANTHER" id="PTHR43649">
    <property type="entry name" value="ARABINOSE-BINDING PROTEIN-RELATED"/>
    <property type="match status" value="1"/>
</dbReference>
<comment type="subcellular location">
    <subcellularLocation>
        <location evidence="1">Cell envelope</location>
    </subcellularLocation>
</comment>
<feature type="signal peptide" evidence="5">
    <location>
        <begin position="1"/>
        <end position="29"/>
    </location>
</feature>
<dbReference type="Gene3D" id="3.40.190.10">
    <property type="entry name" value="Periplasmic binding protein-like II"/>
    <property type="match status" value="2"/>
</dbReference>
<dbReference type="InterPro" id="IPR006059">
    <property type="entry name" value="SBP"/>
</dbReference>
<accession>A0AB39YN66</accession>
<dbReference type="PANTHER" id="PTHR43649:SF31">
    <property type="entry name" value="SN-GLYCEROL-3-PHOSPHATE-BINDING PERIPLASMIC PROTEIN UGPB"/>
    <property type="match status" value="1"/>
</dbReference>
<comment type="similarity">
    <text evidence="2">Belongs to the bacterial solute-binding protein 1 family.</text>
</comment>
<dbReference type="InterPro" id="IPR006311">
    <property type="entry name" value="TAT_signal"/>
</dbReference>